<feature type="chain" id="PRO_5031154432" evidence="8">
    <location>
        <begin position="27"/>
        <end position="151"/>
    </location>
</feature>
<dbReference type="OrthoDB" id="9811729at2"/>
<feature type="binding site" description="covalent" evidence="7">
    <location>
        <position position="141"/>
    </location>
    <ligand>
        <name>heme c</name>
        <dbReference type="ChEBI" id="CHEBI:61717"/>
    </ligand>
</feature>
<keyword evidence="1" id="KW-0813">Transport</keyword>
<dbReference type="RefSeq" id="WP_090960567.1">
    <property type="nucleotide sequence ID" value="NZ_FOOA01000003.1"/>
</dbReference>
<accession>A0A7W6BRL1</accession>
<comment type="caution">
    <text evidence="9">The sequence shown here is derived from an EMBL/GenBank/DDBJ whole genome shotgun (WGS) entry which is preliminary data.</text>
</comment>
<feature type="binding site" description="axial binding residue" evidence="6">
    <location>
        <position position="145"/>
    </location>
    <ligand>
        <name>heme c</name>
        <dbReference type="ChEBI" id="CHEBI:61717"/>
    </ligand>
    <ligandPart>
        <name>Fe</name>
        <dbReference type="ChEBI" id="CHEBI:18248"/>
    </ligandPart>
</feature>
<evidence type="ECO:0000256" key="3">
    <source>
        <dbReference type="ARBA" id="ARBA00022723"/>
    </source>
</evidence>
<keyword evidence="4" id="KW-0249">Electron transport</keyword>
<sequence>MSTWKMGFAGLAVSAALLAPLVPATAQNTDVIAERQQLMKNNAKAARSANALIKGEEPYDAAKANAIFTMLNADARKFGTLFPEDSKTGGKTEASPAIWEKPAEFEAANAKFVADTQAALDAKPADVEAFKAAFASVAANCQSCHQQFRAK</sequence>
<dbReference type="GO" id="GO:0042597">
    <property type="term" value="C:periplasmic space"/>
    <property type="evidence" value="ECO:0007669"/>
    <property type="project" value="InterPro"/>
</dbReference>
<evidence type="ECO:0000256" key="2">
    <source>
        <dbReference type="ARBA" id="ARBA00022617"/>
    </source>
</evidence>
<dbReference type="Gene3D" id="1.20.120.10">
    <property type="entry name" value="Cytochrome c/b562"/>
    <property type="match status" value="1"/>
</dbReference>
<feature type="signal peptide" evidence="8">
    <location>
        <begin position="1"/>
        <end position="26"/>
    </location>
</feature>
<keyword evidence="10" id="KW-1185">Reference proteome</keyword>
<dbReference type="InterPro" id="IPR010980">
    <property type="entry name" value="Cyt_c/b562"/>
</dbReference>
<evidence type="ECO:0000313" key="10">
    <source>
        <dbReference type="Proteomes" id="UP000531216"/>
    </source>
</evidence>
<dbReference type="SUPFAM" id="SSF47175">
    <property type="entry name" value="Cytochromes"/>
    <property type="match status" value="1"/>
</dbReference>
<reference evidence="9 10" key="1">
    <citation type="submission" date="2020-08" db="EMBL/GenBank/DDBJ databases">
        <title>Genomic Encyclopedia of Type Strains, Phase IV (KMG-IV): sequencing the most valuable type-strain genomes for metagenomic binning, comparative biology and taxonomic classification.</title>
        <authorList>
            <person name="Goeker M."/>
        </authorList>
    </citation>
    <scope>NUCLEOTIDE SEQUENCE [LARGE SCALE GENOMIC DNA]</scope>
    <source>
        <strain evidence="9 10">DSM 25024</strain>
    </source>
</reference>
<dbReference type="GO" id="GO:0009055">
    <property type="term" value="F:electron transfer activity"/>
    <property type="evidence" value="ECO:0007669"/>
    <property type="project" value="InterPro"/>
</dbReference>
<protein>
    <submittedName>
        <fullName evidence="9">Cytochrome c556</fullName>
    </submittedName>
</protein>
<dbReference type="AlphaFoldDB" id="A0A7W6BRL1"/>
<evidence type="ECO:0000256" key="7">
    <source>
        <dbReference type="PIRSR" id="PIRSR000027-2"/>
    </source>
</evidence>
<dbReference type="InterPro" id="IPR002321">
    <property type="entry name" value="Cyt_c_II"/>
</dbReference>
<dbReference type="PIRSF" id="PIRSF000027">
    <property type="entry name" value="Cytc_c_prime"/>
    <property type="match status" value="1"/>
</dbReference>
<dbReference type="GO" id="GO:0022900">
    <property type="term" value="P:electron transport chain"/>
    <property type="evidence" value="ECO:0007669"/>
    <property type="project" value="InterPro"/>
</dbReference>
<keyword evidence="2 7" id="KW-0349">Heme</keyword>
<organism evidence="9 10">
    <name type="scientific">Aureimonas phyllosphaerae</name>
    <dbReference type="NCBI Taxonomy" id="1166078"/>
    <lineage>
        <taxon>Bacteria</taxon>
        <taxon>Pseudomonadati</taxon>
        <taxon>Pseudomonadota</taxon>
        <taxon>Alphaproteobacteria</taxon>
        <taxon>Hyphomicrobiales</taxon>
        <taxon>Aurantimonadaceae</taxon>
        <taxon>Aureimonas</taxon>
    </lineage>
</organism>
<feature type="binding site" description="covalent" evidence="7">
    <location>
        <position position="144"/>
    </location>
    <ligand>
        <name>heme c</name>
        <dbReference type="ChEBI" id="CHEBI:61717"/>
    </ligand>
</feature>
<keyword evidence="5 6" id="KW-0408">Iron</keyword>
<gene>
    <name evidence="9" type="ORF">GGR05_001746</name>
</gene>
<name>A0A7W6BRL1_9HYPH</name>
<dbReference type="PROSITE" id="PS51009">
    <property type="entry name" value="CYTCII"/>
    <property type="match status" value="1"/>
</dbReference>
<dbReference type="GO" id="GO:0020037">
    <property type="term" value="F:heme binding"/>
    <property type="evidence" value="ECO:0007669"/>
    <property type="project" value="InterPro"/>
</dbReference>
<evidence type="ECO:0000256" key="6">
    <source>
        <dbReference type="PIRSR" id="PIRSR000027-1"/>
    </source>
</evidence>
<evidence type="ECO:0000313" key="9">
    <source>
        <dbReference type="EMBL" id="MBB3935602.1"/>
    </source>
</evidence>
<evidence type="ECO:0000256" key="5">
    <source>
        <dbReference type="ARBA" id="ARBA00023004"/>
    </source>
</evidence>
<evidence type="ECO:0000256" key="8">
    <source>
        <dbReference type="SAM" id="SignalP"/>
    </source>
</evidence>
<dbReference type="GO" id="GO:0005506">
    <property type="term" value="F:iron ion binding"/>
    <property type="evidence" value="ECO:0007669"/>
    <property type="project" value="InterPro"/>
</dbReference>
<keyword evidence="3 6" id="KW-0479">Metal-binding</keyword>
<dbReference type="InterPro" id="IPR012127">
    <property type="entry name" value="Cyt_c_prime"/>
</dbReference>
<evidence type="ECO:0000256" key="4">
    <source>
        <dbReference type="ARBA" id="ARBA00022982"/>
    </source>
</evidence>
<comment type="PTM">
    <text evidence="7">Binds 1 heme group per subunit.</text>
</comment>
<evidence type="ECO:0000256" key="1">
    <source>
        <dbReference type="ARBA" id="ARBA00022448"/>
    </source>
</evidence>
<dbReference type="Pfam" id="PF01322">
    <property type="entry name" value="Cytochrom_C_2"/>
    <property type="match status" value="1"/>
</dbReference>
<dbReference type="EMBL" id="JACIDO010000003">
    <property type="protein sequence ID" value="MBB3935602.1"/>
    <property type="molecule type" value="Genomic_DNA"/>
</dbReference>
<dbReference type="Proteomes" id="UP000531216">
    <property type="component" value="Unassembled WGS sequence"/>
</dbReference>
<keyword evidence="8" id="KW-0732">Signal</keyword>
<proteinExistence type="predicted"/>